<dbReference type="eggNOG" id="COG1028">
    <property type="taxonomic scope" value="Bacteria"/>
</dbReference>
<dbReference type="Proteomes" id="UP000029672">
    <property type="component" value="Chromosome"/>
</dbReference>
<dbReference type="STRING" id="1547445.LO80_04725"/>
<dbReference type="Pfam" id="PF00106">
    <property type="entry name" value="adh_short"/>
    <property type="match status" value="1"/>
</dbReference>
<dbReference type="PANTHER" id="PTHR43544:SF12">
    <property type="entry name" value="NAD(P)-BINDING ROSSMANN-FOLD SUPERFAMILY PROTEIN"/>
    <property type="match status" value="1"/>
</dbReference>
<dbReference type="KEGG" id="frf:LO80_04725"/>
<dbReference type="InterPro" id="IPR051468">
    <property type="entry name" value="Fungal_SecMetab_SDRs"/>
</dbReference>
<gene>
    <name evidence="1" type="ORF">LO80_04725</name>
</gene>
<dbReference type="GO" id="GO:0016491">
    <property type="term" value="F:oxidoreductase activity"/>
    <property type="evidence" value="ECO:0007669"/>
    <property type="project" value="TreeGrafter"/>
</dbReference>
<dbReference type="RefSeq" id="WP_040009022.1">
    <property type="nucleotide sequence ID" value="NZ_CP009574.1"/>
</dbReference>
<name>A0A097EP53_9GAMM</name>
<dbReference type="EMBL" id="CP009574">
    <property type="protein sequence ID" value="AIT09339.1"/>
    <property type="molecule type" value="Genomic_DNA"/>
</dbReference>
<dbReference type="InterPro" id="IPR002347">
    <property type="entry name" value="SDR_fam"/>
</dbReference>
<evidence type="ECO:0000313" key="2">
    <source>
        <dbReference type="Proteomes" id="UP000029672"/>
    </source>
</evidence>
<protein>
    <submittedName>
        <fullName evidence="1">Short-chain dehydrogenase</fullName>
    </submittedName>
</protein>
<dbReference type="InterPro" id="IPR036291">
    <property type="entry name" value="NAD(P)-bd_dom_sf"/>
</dbReference>
<sequence>MSSNLVVIGASGSIGHSVTKRLRYLYPDVHIYAFSRTKVTNFIDDVVYQYIDYFDESTIEKAAKDVYEKSGAISLVFVATGILHTSEIKPEKALKELSADKFIELFKANTIFPALVAKHFIPKLSKDTKSVFAAVSARVGSISDNKLGGWYAYRASKAALNMFIKTVSIETKRVNPNTVIVGVHPGTVDSHLSEPFQARVPQGKLFTPEYSASKLIDVLNDLKVDDSGKCFAWDGKEVLP</sequence>
<accession>A0A097EP53</accession>
<organism evidence="1 2">
    <name type="scientific">Candidatus Francisella endociliophora</name>
    <dbReference type="NCBI Taxonomy" id="653937"/>
    <lineage>
        <taxon>Bacteria</taxon>
        <taxon>Pseudomonadati</taxon>
        <taxon>Pseudomonadota</taxon>
        <taxon>Gammaproteobacteria</taxon>
        <taxon>Thiotrichales</taxon>
        <taxon>Francisellaceae</taxon>
        <taxon>Francisella</taxon>
    </lineage>
</organism>
<dbReference type="SUPFAM" id="SSF51735">
    <property type="entry name" value="NAD(P)-binding Rossmann-fold domains"/>
    <property type="match status" value="1"/>
</dbReference>
<dbReference type="HOGENOM" id="CLU_010194_9_7_6"/>
<dbReference type="PRINTS" id="PR00081">
    <property type="entry name" value="GDHRDH"/>
</dbReference>
<dbReference type="GO" id="GO:0005737">
    <property type="term" value="C:cytoplasm"/>
    <property type="evidence" value="ECO:0007669"/>
    <property type="project" value="TreeGrafter"/>
</dbReference>
<dbReference type="OrthoDB" id="9785826at2"/>
<reference evidence="1 2" key="1">
    <citation type="submission" date="2014-10" db="EMBL/GenBank/DDBJ databases">
        <title>Whole genome sequence of Francisella endociliophora strain FSC1006, isolated from a laboratory culture of the marine ciliate Euplotes raikovi.</title>
        <authorList>
            <person name="Granberg M."/>
            <person name="Backman S."/>
            <person name="Lundmark E."/>
            <person name="Nilsson E."/>
            <person name="Karlsson E."/>
            <person name="Thelaus J."/>
            <person name="Ohrman C."/>
            <person name="Larkeryd A."/>
            <person name="Stenberg P."/>
        </authorList>
    </citation>
    <scope>NUCLEOTIDE SEQUENCE [LARGE SCALE GENOMIC DNA]</scope>
    <source>
        <strain evidence="1 2">FSC1006</strain>
    </source>
</reference>
<keyword evidence="2" id="KW-1185">Reference proteome</keyword>
<dbReference type="AlphaFoldDB" id="A0A097EP53"/>
<evidence type="ECO:0000313" key="1">
    <source>
        <dbReference type="EMBL" id="AIT09339.1"/>
    </source>
</evidence>
<dbReference type="PANTHER" id="PTHR43544">
    <property type="entry name" value="SHORT-CHAIN DEHYDROGENASE/REDUCTASE"/>
    <property type="match status" value="1"/>
</dbReference>
<proteinExistence type="predicted"/>
<dbReference type="Gene3D" id="3.40.50.720">
    <property type="entry name" value="NAD(P)-binding Rossmann-like Domain"/>
    <property type="match status" value="1"/>
</dbReference>